<feature type="domain" description="HTH tetR-type" evidence="3">
    <location>
        <begin position="14"/>
        <end position="74"/>
    </location>
</feature>
<organism evidence="4 5">
    <name type="scientific">Actinomycetospora straminea</name>
    <dbReference type="NCBI Taxonomy" id="663607"/>
    <lineage>
        <taxon>Bacteria</taxon>
        <taxon>Bacillati</taxon>
        <taxon>Actinomycetota</taxon>
        <taxon>Actinomycetes</taxon>
        <taxon>Pseudonocardiales</taxon>
        <taxon>Pseudonocardiaceae</taxon>
        <taxon>Actinomycetospora</taxon>
    </lineage>
</organism>
<evidence type="ECO:0000313" key="5">
    <source>
        <dbReference type="Proteomes" id="UP001500457"/>
    </source>
</evidence>
<dbReference type="PROSITE" id="PS50977">
    <property type="entry name" value="HTH_TETR_2"/>
    <property type="match status" value="1"/>
</dbReference>
<dbReference type="Pfam" id="PF17929">
    <property type="entry name" value="TetR_C_34"/>
    <property type="match status" value="1"/>
</dbReference>
<evidence type="ECO:0000256" key="2">
    <source>
        <dbReference type="PROSITE-ProRule" id="PRU00335"/>
    </source>
</evidence>
<sequence length="224" mass="24411">MATFQRARSEEQREVRRRRVLETGAEMLEEMPVAAISLNELARRAGMAKSNVLRYFESRESVLLDLLAGAAARFRAELDDGLPGAPDAPEPAEVRARGVAVALAGAFGAHPTLCELLSAQWAVLEHNVSVDVALRYKRAARDGIRWQAGFLQRLLPELDDQRALRASSMVILLVGALWTRSHPSPAVLEAFATDTSLEFLHPSFTDALAEAIATFLVGLLADPA</sequence>
<reference evidence="5" key="1">
    <citation type="journal article" date="2019" name="Int. J. Syst. Evol. Microbiol.">
        <title>The Global Catalogue of Microorganisms (GCM) 10K type strain sequencing project: providing services to taxonomists for standard genome sequencing and annotation.</title>
        <authorList>
            <consortium name="The Broad Institute Genomics Platform"/>
            <consortium name="The Broad Institute Genome Sequencing Center for Infectious Disease"/>
            <person name="Wu L."/>
            <person name="Ma J."/>
        </authorList>
    </citation>
    <scope>NUCLEOTIDE SEQUENCE [LARGE SCALE GENOMIC DNA]</scope>
    <source>
        <strain evidence="5">JCM 17983</strain>
    </source>
</reference>
<name>A0ABP9EHP6_9PSEU</name>
<dbReference type="PANTHER" id="PTHR30055:SF226">
    <property type="entry name" value="HTH-TYPE TRANSCRIPTIONAL REGULATOR PKSA"/>
    <property type="match status" value="1"/>
</dbReference>
<dbReference type="EMBL" id="BAABHQ010000007">
    <property type="protein sequence ID" value="GAA4877306.1"/>
    <property type="molecule type" value="Genomic_DNA"/>
</dbReference>
<protein>
    <submittedName>
        <fullName evidence="4">TetR/AcrR family transcriptional regulator</fullName>
    </submittedName>
</protein>
<gene>
    <name evidence="4" type="ORF">GCM10023203_29580</name>
</gene>
<dbReference type="InterPro" id="IPR001647">
    <property type="entry name" value="HTH_TetR"/>
</dbReference>
<dbReference type="Pfam" id="PF00440">
    <property type="entry name" value="TetR_N"/>
    <property type="match status" value="1"/>
</dbReference>
<dbReference type="Proteomes" id="UP001500457">
    <property type="component" value="Unassembled WGS sequence"/>
</dbReference>
<evidence type="ECO:0000313" key="4">
    <source>
        <dbReference type="EMBL" id="GAA4877306.1"/>
    </source>
</evidence>
<dbReference type="SUPFAM" id="SSF46689">
    <property type="entry name" value="Homeodomain-like"/>
    <property type="match status" value="1"/>
</dbReference>
<keyword evidence="5" id="KW-1185">Reference proteome</keyword>
<dbReference type="InterPro" id="IPR041483">
    <property type="entry name" value="TetR_C_34"/>
</dbReference>
<evidence type="ECO:0000259" key="3">
    <source>
        <dbReference type="PROSITE" id="PS50977"/>
    </source>
</evidence>
<feature type="DNA-binding region" description="H-T-H motif" evidence="2">
    <location>
        <begin position="37"/>
        <end position="56"/>
    </location>
</feature>
<dbReference type="RefSeq" id="WP_274234236.1">
    <property type="nucleotide sequence ID" value="NZ_BAABHQ010000007.1"/>
</dbReference>
<dbReference type="Gene3D" id="1.10.357.10">
    <property type="entry name" value="Tetracycline Repressor, domain 2"/>
    <property type="match status" value="1"/>
</dbReference>
<comment type="caution">
    <text evidence="4">The sequence shown here is derived from an EMBL/GenBank/DDBJ whole genome shotgun (WGS) entry which is preliminary data.</text>
</comment>
<dbReference type="PANTHER" id="PTHR30055">
    <property type="entry name" value="HTH-TYPE TRANSCRIPTIONAL REGULATOR RUTR"/>
    <property type="match status" value="1"/>
</dbReference>
<dbReference type="InterPro" id="IPR050109">
    <property type="entry name" value="HTH-type_TetR-like_transc_reg"/>
</dbReference>
<dbReference type="InterPro" id="IPR009057">
    <property type="entry name" value="Homeodomain-like_sf"/>
</dbReference>
<evidence type="ECO:0000256" key="1">
    <source>
        <dbReference type="ARBA" id="ARBA00023125"/>
    </source>
</evidence>
<keyword evidence="1 2" id="KW-0238">DNA-binding</keyword>
<accession>A0ABP9EHP6</accession>
<proteinExistence type="predicted"/>